<dbReference type="InterPro" id="IPR003018">
    <property type="entry name" value="GAF"/>
</dbReference>
<dbReference type="AlphaFoldDB" id="Q2IDY7"/>
<dbReference type="Gene3D" id="3.30.450.40">
    <property type="match status" value="2"/>
</dbReference>
<dbReference type="InterPro" id="IPR052016">
    <property type="entry name" value="Bact_Sigma-Reg"/>
</dbReference>
<reference evidence="3" key="1">
    <citation type="submission" date="2006-01" db="EMBL/GenBank/DDBJ databases">
        <title>Complete sequence of Anaeromyxobacter dehalogenans 2CP-C.</title>
        <authorList>
            <consortium name="US DOE Joint Genome Institute"/>
            <person name="Copeland A."/>
            <person name="Lucas S."/>
            <person name="Lapidus A."/>
            <person name="Barry K."/>
            <person name="Detter J.C."/>
            <person name="Glavina T."/>
            <person name="Hammon N."/>
            <person name="Israni S."/>
            <person name="Pitluck S."/>
            <person name="Brettin T."/>
            <person name="Bruce D."/>
            <person name="Han C."/>
            <person name="Tapia R."/>
            <person name="Gilna P."/>
            <person name="Kiss H."/>
            <person name="Schmutz J."/>
            <person name="Larimer F."/>
            <person name="Land M."/>
            <person name="Kyrpides N."/>
            <person name="Anderson I."/>
            <person name="Sanford R.A."/>
            <person name="Ritalahti K.M."/>
            <person name="Thomas H.S."/>
            <person name="Kirby J.R."/>
            <person name="Zhulin I.B."/>
            <person name="Loeffler F.E."/>
            <person name="Richardson P."/>
        </authorList>
    </citation>
    <scope>NUCLEOTIDE SEQUENCE</scope>
    <source>
        <strain evidence="3">2CP-C</strain>
    </source>
</reference>
<dbReference type="SMART" id="SM00065">
    <property type="entry name" value="GAF"/>
    <property type="match status" value="2"/>
</dbReference>
<feature type="domain" description="GAF" evidence="2">
    <location>
        <begin position="194"/>
        <end position="343"/>
    </location>
</feature>
<feature type="domain" description="GAF" evidence="2">
    <location>
        <begin position="27"/>
        <end position="177"/>
    </location>
</feature>
<evidence type="ECO:0000313" key="4">
    <source>
        <dbReference type="Proteomes" id="UP000001935"/>
    </source>
</evidence>
<evidence type="ECO:0000313" key="3">
    <source>
        <dbReference type="EMBL" id="ABC82792.1"/>
    </source>
</evidence>
<sequence length="469" mass="49744">MRPSQDRLRLERLERLQEVTAALGAAASSNAVAGALERLALPLLRASAAAIFWERAPGELELVHAVGLDPAFATRRRVIRADERLPSADAYRTAAAVWVRTGAELRDRFPGLGPADGADLPGAFAAIPLATDRSRGTLALRFDEPRAFEAEERALVTAVATQCGLSMERARLHEAQRRQAERLRQIFSTTASLSGAATPGAVADAAFRGLAAIGAVAGELHALEAPDRLVRVARHGPDPEAEPDAPGAPAPAADVVRSGKALWLETPEAIDASFPNLEAGRRARGEGAWAVVPLLARGEPLGAISIAFPGPHRFDPDDRLFVRMLAVPCAQALERARLYEAAERIRREAQWSAATLDAMFASLPVGLGLLDRAMRYVRVNGRLARLNGLPVEAHLGRKPAELLPGLPGAQLAAAFGRVVEGGGAFEEVVVGELPSEPGATRRFRATWFAVSVAGEVVGAGVMVRQEGEG</sequence>
<name>Q2IDY7_ANADE</name>
<gene>
    <name evidence="3" type="ordered locus">Adeh_3023</name>
</gene>
<dbReference type="Gene3D" id="3.30.450.20">
    <property type="entry name" value="PAS domain"/>
    <property type="match status" value="1"/>
</dbReference>
<dbReference type="SUPFAM" id="SSF55781">
    <property type="entry name" value="GAF domain-like"/>
    <property type="match status" value="2"/>
</dbReference>
<dbReference type="eggNOG" id="COG2205">
    <property type="taxonomic scope" value="Bacteria"/>
</dbReference>
<dbReference type="InterPro" id="IPR029016">
    <property type="entry name" value="GAF-like_dom_sf"/>
</dbReference>
<dbReference type="PANTHER" id="PTHR43156">
    <property type="entry name" value="STAGE II SPORULATION PROTEIN E-RELATED"/>
    <property type="match status" value="1"/>
</dbReference>
<proteinExistence type="predicted"/>
<accession>Q2IDY7</accession>
<dbReference type="HOGENOM" id="CLU_582211_0_0_7"/>
<protein>
    <submittedName>
        <fullName evidence="3">Putative GAF sensor protein</fullName>
    </submittedName>
</protein>
<organism evidence="3 4">
    <name type="scientific">Anaeromyxobacter dehalogenans (strain 2CP-C)</name>
    <dbReference type="NCBI Taxonomy" id="290397"/>
    <lineage>
        <taxon>Bacteria</taxon>
        <taxon>Pseudomonadati</taxon>
        <taxon>Myxococcota</taxon>
        <taxon>Myxococcia</taxon>
        <taxon>Myxococcales</taxon>
        <taxon>Cystobacterineae</taxon>
        <taxon>Anaeromyxobacteraceae</taxon>
        <taxon>Anaeromyxobacter</taxon>
    </lineage>
</organism>
<dbReference type="Proteomes" id="UP000001935">
    <property type="component" value="Chromosome"/>
</dbReference>
<dbReference type="RefSeq" id="WP_011422074.1">
    <property type="nucleotide sequence ID" value="NC_007760.1"/>
</dbReference>
<dbReference type="SUPFAM" id="SSF55785">
    <property type="entry name" value="PYP-like sensor domain (PAS domain)"/>
    <property type="match status" value="1"/>
</dbReference>
<dbReference type="PANTHER" id="PTHR43156:SF2">
    <property type="entry name" value="STAGE II SPORULATION PROTEIN E"/>
    <property type="match status" value="1"/>
</dbReference>
<dbReference type="STRING" id="290397.Adeh_3023"/>
<dbReference type="Pfam" id="PF13185">
    <property type="entry name" value="GAF_2"/>
    <property type="match status" value="2"/>
</dbReference>
<dbReference type="InterPro" id="IPR013656">
    <property type="entry name" value="PAS_4"/>
</dbReference>
<keyword evidence="1" id="KW-0378">Hydrolase</keyword>
<dbReference type="EMBL" id="CP000251">
    <property type="protein sequence ID" value="ABC82792.1"/>
    <property type="molecule type" value="Genomic_DNA"/>
</dbReference>
<evidence type="ECO:0000256" key="1">
    <source>
        <dbReference type="ARBA" id="ARBA00022801"/>
    </source>
</evidence>
<dbReference type="InterPro" id="IPR035965">
    <property type="entry name" value="PAS-like_dom_sf"/>
</dbReference>
<dbReference type="eggNOG" id="COG2202">
    <property type="taxonomic scope" value="Bacteria"/>
</dbReference>
<dbReference type="Pfam" id="PF08448">
    <property type="entry name" value="PAS_4"/>
    <property type="match status" value="1"/>
</dbReference>
<dbReference type="KEGG" id="ade:Adeh_3023"/>
<dbReference type="GO" id="GO:0016791">
    <property type="term" value="F:phosphatase activity"/>
    <property type="evidence" value="ECO:0007669"/>
    <property type="project" value="TreeGrafter"/>
</dbReference>
<evidence type="ECO:0000259" key="2">
    <source>
        <dbReference type="SMART" id="SM00065"/>
    </source>
</evidence>